<keyword evidence="2" id="KW-1185">Reference proteome</keyword>
<reference evidence="1 2" key="1">
    <citation type="journal article" date="2019" name="Int. J. Syst. Evol. Microbiol.">
        <title>Anaerobacillus alkaliphilus sp. nov., a novel alkaliphilic and moderately halophilic bacterium.</title>
        <authorList>
            <person name="Borsodi A.K."/>
            <person name="Aszalos J.M."/>
            <person name="Bihari P."/>
            <person name="Nagy I."/>
            <person name="Schumann P."/>
            <person name="Sproer C."/>
            <person name="Kovacs A.L."/>
            <person name="Boka K."/>
            <person name="Dobosy P."/>
            <person name="Ovari M."/>
            <person name="Szili-Kovacs T."/>
            <person name="Toth E."/>
        </authorList>
    </citation>
    <scope>NUCLEOTIDE SEQUENCE [LARGE SCALE GENOMIC DNA]</scope>
    <source>
        <strain evidence="1 2">B16-10</strain>
    </source>
</reference>
<comment type="caution">
    <text evidence="1">The sequence shown here is derived from an EMBL/GenBank/DDBJ whole genome shotgun (WGS) entry which is preliminary data.</text>
</comment>
<evidence type="ECO:0000313" key="2">
    <source>
        <dbReference type="Proteomes" id="UP000290649"/>
    </source>
</evidence>
<evidence type="ECO:0000313" key="1">
    <source>
        <dbReference type="EMBL" id="RXJ04360.1"/>
    </source>
</evidence>
<sequence length="222" mass="25745">MFTLLKRLILNQLHLLRLPELDLPKETIHEFDDIYDRHISTAEGKIVPFECRYPKYMFLNYLIETKDVLVHGTNKSDIVSFEPRKQTLFNGKPVKAVFAASDGVWSLFFAVINRVGYVGSLRNLCITSPTKKGIKRYYYFSLNKDFHGECWSDGTIYFLPKKDFKPGGIKDEWICETAVKPLAKMTVTASEFPFKEHIFRHSETDSVVKTWVKSLVLNKKLP</sequence>
<dbReference type="EMBL" id="QOUX01000001">
    <property type="protein sequence ID" value="RXJ04360.1"/>
    <property type="molecule type" value="Genomic_DNA"/>
</dbReference>
<dbReference type="AlphaFoldDB" id="A0A4Q0VY07"/>
<gene>
    <name evidence="1" type="ORF">DS745_02960</name>
</gene>
<dbReference type="OrthoDB" id="3518779at2"/>
<dbReference type="Proteomes" id="UP000290649">
    <property type="component" value="Unassembled WGS sequence"/>
</dbReference>
<proteinExistence type="predicted"/>
<name>A0A4Q0VY07_9BACI</name>
<protein>
    <submittedName>
        <fullName evidence="1">Uncharacterized protein</fullName>
    </submittedName>
</protein>
<organism evidence="1 2">
    <name type="scientific">Anaerobacillus alkaliphilus</name>
    <dbReference type="NCBI Taxonomy" id="1548597"/>
    <lineage>
        <taxon>Bacteria</taxon>
        <taxon>Bacillati</taxon>
        <taxon>Bacillota</taxon>
        <taxon>Bacilli</taxon>
        <taxon>Bacillales</taxon>
        <taxon>Bacillaceae</taxon>
        <taxon>Anaerobacillus</taxon>
    </lineage>
</organism>
<accession>A0A4Q0VY07</accession>
<dbReference type="RefSeq" id="WP_129076707.1">
    <property type="nucleotide sequence ID" value="NZ_QOUX01000001.1"/>
</dbReference>